<dbReference type="Pfam" id="PF06429">
    <property type="entry name" value="Flg_bbr_C"/>
    <property type="match status" value="1"/>
</dbReference>
<evidence type="ECO:0000256" key="1">
    <source>
        <dbReference type="ARBA" id="ARBA00009677"/>
    </source>
</evidence>
<comment type="similarity">
    <text evidence="1">Belongs to the flagella basal body rod proteins family.</text>
</comment>
<organism evidence="3">
    <name type="scientific">marine metagenome</name>
    <dbReference type="NCBI Taxonomy" id="408172"/>
    <lineage>
        <taxon>unclassified sequences</taxon>
        <taxon>metagenomes</taxon>
        <taxon>ecological metagenomes</taxon>
    </lineage>
</organism>
<reference evidence="3" key="1">
    <citation type="submission" date="2018-05" db="EMBL/GenBank/DDBJ databases">
        <authorList>
            <person name="Lanie J.A."/>
            <person name="Ng W.-L."/>
            <person name="Kazmierczak K.M."/>
            <person name="Andrzejewski T.M."/>
            <person name="Davidsen T.M."/>
            <person name="Wayne K.J."/>
            <person name="Tettelin H."/>
            <person name="Glass J.I."/>
            <person name="Rusch D."/>
            <person name="Podicherti R."/>
            <person name="Tsui H.-C.T."/>
            <person name="Winkler M.E."/>
        </authorList>
    </citation>
    <scope>NUCLEOTIDE SEQUENCE</scope>
</reference>
<proteinExistence type="inferred from homology"/>
<evidence type="ECO:0000313" key="3">
    <source>
        <dbReference type="EMBL" id="SVA85483.1"/>
    </source>
</evidence>
<protein>
    <recommendedName>
        <fullName evidence="2">Flagellar basal-body/hook protein C-terminal domain-containing protein</fullName>
    </recommendedName>
</protein>
<sequence length="93" mass="9791">MFNALSGLVVSAQKLQNSANNLANLKDLGLGINKVTVGDKPESRPDVDSTETSKVNISKEMVNQMAAQAAFTANAELTVIADETIGTILDIKS</sequence>
<dbReference type="EMBL" id="UINC01020333">
    <property type="protein sequence ID" value="SVA85483.1"/>
    <property type="molecule type" value="Genomic_DNA"/>
</dbReference>
<dbReference type="InterPro" id="IPR010930">
    <property type="entry name" value="Flg_bb/hook_C_dom"/>
</dbReference>
<accession>A0A381Z9Q8</accession>
<dbReference type="AlphaFoldDB" id="A0A381Z9Q8"/>
<name>A0A381Z9Q8_9ZZZZ</name>
<evidence type="ECO:0000259" key="2">
    <source>
        <dbReference type="Pfam" id="PF06429"/>
    </source>
</evidence>
<gene>
    <name evidence="3" type="ORF">METZ01_LOCUS138337</name>
</gene>
<feature type="domain" description="Flagellar basal-body/hook protein C-terminal" evidence="2">
    <location>
        <begin position="50"/>
        <end position="90"/>
    </location>
</feature>